<gene>
    <name evidence="2" type="ORF">F4W09_12675</name>
</gene>
<sequence length="205" mass="23484">MSTETHWNRVYTDKAVTQVSWFQLHASQSIQLIQSLKLEPDAAIIDIGAGASILADELLDLGYRHLTVLDISNMALRQSQQRLGDRAHLIHWKVADLLSVEFEPETYQVWHDRAVFHFLTQPQEQKSYIQQVKTAVQPLGYVIVATFAEDGPVQCSGLEVQRYSIAQLQQQFAEPDFRLVTSVQNMHITPNGQVQKFNYVMFQKQ</sequence>
<proteinExistence type="predicted"/>
<keyword evidence="2" id="KW-0808">Transferase</keyword>
<dbReference type="Proteomes" id="UP000325788">
    <property type="component" value="Unassembled WGS sequence"/>
</dbReference>
<dbReference type="InterPro" id="IPR041698">
    <property type="entry name" value="Methyltransf_25"/>
</dbReference>
<dbReference type="GO" id="GO:0032259">
    <property type="term" value="P:methylation"/>
    <property type="evidence" value="ECO:0007669"/>
    <property type="project" value="UniProtKB-KW"/>
</dbReference>
<accession>A0A5N4W5A9</accession>
<dbReference type="PANTHER" id="PTHR12843:SF5">
    <property type="entry name" value="EEF1A LYSINE METHYLTRANSFERASE 2"/>
    <property type="match status" value="1"/>
</dbReference>
<dbReference type="PANTHER" id="PTHR12843">
    <property type="entry name" value="PROTEIN-LYSINE N-METHYLTRANSFERASE METTL10"/>
    <property type="match status" value="1"/>
</dbReference>
<dbReference type="GO" id="GO:0008168">
    <property type="term" value="F:methyltransferase activity"/>
    <property type="evidence" value="ECO:0007669"/>
    <property type="project" value="UniProtKB-KW"/>
</dbReference>
<protein>
    <submittedName>
        <fullName evidence="2">Class I SAM-dependent methyltransferase</fullName>
    </submittedName>
</protein>
<evidence type="ECO:0000313" key="3">
    <source>
        <dbReference type="Proteomes" id="UP000325788"/>
    </source>
</evidence>
<evidence type="ECO:0000259" key="1">
    <source>
        <dbReference type="Pfam" id="PF13649"/>
    </source>
</evidence>
<dbReference type="InterPro" id="IPR029063">
    <property type="entry name" value="SAM-dependent_MTases_sf"/>
</dbReference>
<dbReference type="Pfam" id="PF13649">
    <property type="entry name" value="Methyltransf_25"/>
    <property type="match status" value="1"/>
</dbReference>
<evidence type="ECO:0000313" key="2">
    <source>
        <dbReference type="EMBL" id="KAB1853301.1"/>
    </source>
</evidence>
<comment type="caution">
    <text evidence="2">The sequence shown here is derived from an EMBL/GenBank/DDBJ whole genome shotgun (WGS) entry which is preliminary data.</text>
</comment>
<dbReference type="SUPFAM" id="SSF53335">
    <property type="entry name" value="S-adenosyl-L-methionine-dependent methyltransferases"/>
    <property type="match status" value="1"/>
</dbReference>
<dbReference type="CDD" id="cd02440">
    <property type="entry name" value="AdoMet_MTases"/>
    <property type="match status" value="1"/>
</dbReference>
<organism evidence="2 3">
    <name type="scientific">Acinetobacter tandoii</name>
    <dbReference type="NCBI Taxonomy" id="202954"/>
    <lineage>
        <taxon>Bacteria</taxon>
        <taxon>Pseudomonadati</taxon>
        <taxon>Pseudomonadota</taxon>
        <taxon>Gammaproteobacteria</taxon>
        <taxon>Moraxellales</taxon>
        <taxon>Moraxellaceae</taxon>
        <taxon>Acinetobacter</taxon>
    </lineage>
</organism>
<feature type="domain" description="Methyltransferase" evidence="1">
    <location>
        <begin position="44"/>
        <end position="140"/>
    </location>
</feature>
<keyword evidence="2" id="KW-0489">Methyltransferase</keyword>
<reference evidence="2 3" key="1">
    <citation type="submission" date="2019-09" db="EMBL/GenBank/DDBJ databases">
        <title>Draft genome sequence of Acinetobacter tandoii W4-4-4 isolated from environmental water sample.</title>
        <authorList>
            <person name="Wee S.K."/>
            <person name="Yan B."/>
            <person name="Mustaffa S.B."/>
            <person name="Yap E.P.H."/>
        </authorList>
    </citation>
    <scope>NUCLEOTIDE SEQUENCE [LARGE SCALE GENOMIC DNA]</scope>
    <source>
        <strain evidence="2 3">W4-4-4</strain>
    </source>
</reference>
<dbReference type="Gene3D" id="3.40.50.150">
    <property type="entry name" value="Vaccinia Virus protein VP39"/>
    <property type="match status" value="1"/>
</dbReference>
<dbReference type="EMBL" id="VXLD01000009">
    <property type="protein sequence ID" value="KAB1853301.1"/>
    <property type="molecule type" value="Genomic_DNA"/>
</dbReference>
<dbReference type="RefSeq" id="WP_151505010.1">
    <property type="nucleotide sequence ID" value="NZ_VXLD01000009.1"/>
</dbReference>
<name>A0A5N4W5A9_9GAMM</name>
<dbReference type="AlphaFoldDB" id="A0A5N4W5A9"/>